<gene>
    <name evidence="2" type="ORF">FLK61_30985</name>
</gene>
<reference evidence="3" key="1">
    <citation type="submission" date="2019-07" db="EMBL/GenBank/DDBJ databases">
        <title>Bacillus alkalisoli sp. nov. isolated from saline soil.</title>
        <authorList>
            <person name="Sun J.-Q."/>
            <person name="Xu L."/>
        </authorList>
    </citation>
    <scope>NUCLEOTIDE SEQUENCE [LARGE SCALE GENOMIC DNA]</scope>
    <source>
        <strain evidence="3">M4U3P1</strain>
    </source>
</reference>
<dbReference type="KEGG" id="psua:FLK61_30985"/>
<evidence type="ECO:0000313" key="2">
    <source>
        <dbReference type="EMBL" id="QKS71142.1"/>
    </source>
</evidence>
<feature type="domain" description="Thioredoxin" evidence="1">
    <location>
        <begin position="11"/>
        <end position="99"/>
    </location>
</feature>
<dbReference type="InterPro" id="IPR013766">
    <property type="entry name" value="Thioredoxin_domain"/>
</dbReference>
<sequence>MKTLQATDVSELYKDEGECVLFLTTPLCGTCMVARKFLTIVDHMESMPPIGEVDINYIPELAQEWEVTSVPCLLVIKNGRPTKRLYAFQSVATVVEFLQEA</sequence>
<proteinExistence type="predicted"/>
<dbReference type="Gene3D" id="3.40.30.10">
    <property type="entry name" value="Glutaredoxin"/>
    <property type="match status" value="1"/>
</dbReference>
<dbReference type="RefSeq" id="WP_176009178.1">
    <property type="nucleotide sequence ID" value="NZ_CP041372.2"/>
</dbReference>
<organism evidence="2 3">
    <name type="scientific">Paenalkalicoccus suaedae</name>
    <dbReference type="NCBI Taxonomy" id="2592382"/>
    <lineage>
        <taxon>Bacteria</taxon>
        <taxon>Bacillati</taxon>
        <taxon>Bacillota</taxon>
        <taxon>Bacilli</taxon>
        <taxon>Bacillales</taxon>
        <taxon>Bacillaceae</taxon>
        <taxon>Paenalkalicoccus</taxon>
    </lineage>
</organism>
<dbReference type="InterPro" id="IPR036249">
    <property type="entry name" value="Thioredoxin-like_sf"/>
</dbReference>
<dbReference type="EMBL" id="CP041372">
    <property type="protein sequence ID" value="QKS71142.1"/>
    <property type="molecule type" value="Genomic_DNA"/>
</dbReference>
<protein>
    <submittedName>
        <fullName evidence="2">Thioredoxin family protein</fullName>
    </submittedName>
</protein>
<evidence type="ECO:0000313" key="3">
    <source>
        <dbReference type="Proteomes" id="UP000318138"/>
    </source>
</evidence>
<dbReference type="Proteomes" id="UP000318138">
    <property type="component" value="Chromosome"/>
</dbReference>
<evidence type="ECO:0000259" key="1">
    <source>
        <dbReference type="Pfam" id="PF00085"/>
    </source>
</evidence>
<dbReference type="Pfam" id="PF00085">
    <property type="entry name" value="Thioredoxin"/>
    <property type="match status" value="1"/>
</dbReference>
<dbReference type="CDD" id="cd02947">
    <property type="entry name" value="TRX_family"/>
    <property type="match status" value="1"/>
</dbReference>
<dbReference type="SUPFAM" id="SSF52833">
    <property type="entry name" value="Thioredoxin-like"/>
    <property type="match status" value="1"/>
</dbReference>
<dbReference type="AlphaFoldDB" id="A0A859FEL4"/>
<keyword evidence="3" id="KW-1185">Reference proteome</keyword>
<name>A0A859FEL4_9BACI</name>
<accession>A0A859FEL4</accession>